<evidence type="ECO:0000313" key="4">
    <source>
        <dbReference type="Proteomes" id="UP001170954"/>
    </source>
</evidence>
<keyword evidence="1" id="KW-0175">Coiled coil</keyword>
<organism evidence="3 4">
    <name type="scientific">Sphingobacterium hotanense</name>
    <dbReference type="NCBI Taxonomy" id="649196"/>
    <lineage>
        <taxon>Bacteria</taxon>
        <taxon>Pseudomonadati</taxon>
        <taxon>Bacteroidota</taxon>
        <taxon>Sphingobacteriia</taxon>
        <taxon>Sphingobacteriales</taxon>
        <taxon>Sphingobacteriaceae</taxon>
        <taxon>Sphingobacterium</taxon>
    </lineage>
</organism>
<dbReference type="RefSeq" id="WP_286650478.1">
    <property type="nucleotide sequence ID" value="NZ_JACAGK010000006.1"/>
</dbReference>
<dbReference type="Gene3D" id="3.30.830.10">
    <property type="entry name" value="Metalloenzyme, LuxS/M16 peptidase-like"/>
    <property type="match status" value="2"/>
</dbReference>
<protein>
    <submittedName>
        <fullName evidence="3">Insulinase family protein</fullName>
    </submittedName>
</protein>
<feature type="coiled-coil region" evidence="1">
    <location>
        <begin position="324"/>
        <end position="351"/>
    </location>
</feature>
<evidence type="ECO:0000256" key="1">
    <source>
        <dbReference type="SAM" id="Coils"/>
    </source>
</evidence>
<dbReference type="EMBL" id="JACAGK010000006">
    <property type="protein sequence ID" value="MDM1047305.1"/>
    <property type="molecule type" value="Genomic_DNA"/>
</dbReference>
<dbReference type="InterPro" id="IPR050361">
    <property type="entry name" value="MPP/UQCRC_Complex"/>
</dbReference>
<reference evidence="3" key="2">
    <citation type="journal article" date="2022" name="Sci. Total Environ.">
        <title>Prevalence, transmission, and molecular epidemiology of tet(X)-positive bacteria among humans, animals, and environmental niches in China: An epidemiological, and genomic-based study.</title>
        <authorList>
            <person name="Dong N."/>
            <person name="Zeng Y."/>
            <person name="Cai C."/>
            <person name="Sun C."/>
            <person name="Lu J."/>
            <person name="Liu C."/>
            <person name="Zhou H."/>
            <person name="Sun Q."/>
            <person name="Shu L."/>
            <person name="Wang H."/>
            <person name="Wang Y."/>
            <person name="Wang S."/>
            <person name="Wu C."/>
            <person name="Chan E.W."/>
            <person name="Chen G."/>
            <person name="Shen Z."/>
            <person name="Chen S."/>
            <person name="Zhang R."/>
        </authorList>
    </citation>
    <scope>NUCLEOTIDE SEQUENCE</scope>
    <source>
        <strain evidence="3">R1692</strain>
    </source>
</reference>
<comment type="caution">
    <text evidence="3">The sequence shown here is derived from an EMBL/GenBank/DDBJ whole genome shotgun (WGS) entry which is preliminary data.</text>
</comment>
<evidence type="ECO:0000313" key="3">
    <source>
        <dbReference type="EMBL" id="MDM1047305.1"/>
    </source>
</evidence>
<proteinExistence type="predicted"/>
<evidence type="ECO:0000259" key="2">
    <source>
        <dbReference type="Pfam" id="PF05193"/>
    </source>
</evidence>
<gene>
    <name evidence="3" type="ORF">HX018_03485</name>
</gene>
<dbReference type="InterPro" id="IPR011249">
    <property type="entry name" value="Metalloenz_LuxS/M16"/>
</dbReference>
<reference evidence="3" key="1">
    <citation type="submission" date="2020-06" db="EMBL/GenBank/DDBJ databases">
        <authorList>
            <person name="Dong N."/>
        </authorList>
    </citation>
    <scope>NUCLEOTIDE SEQUENCE</scope>
    <source>
        <strain evidence="3">R1692</strain>
    </source>
</reference>
<dbReference type="InterPro" id="IPR007863">
    <property type="entry name" value="Peptidase_M16_C"/>
</dbReference>
<keyword evidence="4" id="KW-1185">Reference proteome</keyword>
<dbReference type="Pfam" id="PF05193">
    <property type="entry name" value="Peptidase_M16_C"/>
    <property type="match status" value="1"/>
</dbReference>
<name>A0ABT7NJC5_9SPHI</name>
<sequence length="427" mass="49005">MINRELAPALHAIDEITLQQPEQYDFANGLKVFVFPAPEQELIKAEFVFRNVFEGNENPVANVALGNLLKEGTSKLSSARIAEEIDYYGAYLVPEYSFDHNALTLYTLRKHVDAILPIVHEVLTDAIFPEKELNTYIRNNKQNLQISMEKSDFLARRRFYHELFPNTRYGISLTKESLGALDREQVIALYKKQIQPSNATLFLSGNITADVLAHFKLYFEQQWTNREMVQEHGFPVLEPILPVYSFIDKPSALQSAIRLGKRSIQRSHPDYPALQFTNTLLGGYFGSRLMSNIREEKGYTYSIGSAVANLNHAGFFTIATEVGVEYTANTLTEIEKEMDRLQQELVPEQEMELVRNYMLGSMLGSLESVFSHVDKFKSVYFSGLTLDYYHYYTDVIQQISAEEVRDIAAQYLRYEDMLKIVVGKEFE</sequence>
<feature type="domain" description="Peptidase M16 C-terminal" evidence="2">
    <location>
        <begin position="181"/>
        <end position="356"/>
    </location>
</feature>
<dbReference type="SUPFAM" id="SSF63411">
    <property type="entry name" value="LuxS/MPP-like metallohydrolase"/>
    <property type="match status" value="2"/>
</dbReference>
<accession>A0ABT7NJC5</accession>
<dbReference type="PANTHER" id="PTHR11851">
    <property type="entry name" value="METALLOPROTEASE"/>
    <property type="match status" value="1"/>
</dbReference>
<dbReference type="PANTHER" id="PTHR11851:SF224">
    <property type="entry name" value="PROCESSING PROTEASE"/>
    <property type="match status" value="1"/>
</dbReference>
<dbReference type="Proteomes" id="UP001170954">
    <property type="component" value="Unassembled WGS sequence"/>
</dbReference>